<sequence length="120" mass="14476">MDDESTKTVEVSSDKTEEYFEQKRILKNLRGDIKDLKTQHEKWNELQQINKKAKEIRDEIKEDDEIRELEEKTKQVKERIELMKEMIRIDLIENAEIEVKKDGKVLKLVYVLKEGKEEDR</sequence>
<evidence type="ECO:0000256" key="1">
    <source>
        <dbReference type="SAM" id="Coils"/>
    </source>
</evidence>
<evidence type="ECO:0000313" key="3">
    <source>
        <dbReference type="Proteomes" id="UP000714915"/>
    </source>
</evidence>
<name>A0A955L9I4_9BACT</name>
<comment type="caution">
    <text evidence="2">The sequence shown here is derived from an EMBL/GenBank/DDBJ whole genome shotgun (WGS) entry which is preliminary data.</text>
</comment>
<reference evidence="2" key="2">
    <citation type="journal article" date="2021" name="Microbiome">
        <title>Successional dynamics and alternative stable states in a saline activated sludge microbial community over 9 years.</title>
        <authorList>
            <person name="Wang Y."/>
            <person name="Ye J."/>
            <person name="Ju F."/>
            <person name="Liu L."/>
            <person name="Boyd J.A."/>
            <person name="Deng Y."/>
            <person name="Parks D.H."/>
            <person name="Jiang X."/>
            <person name="Yin X."/>
            <person name="Woodcroft B.J."/>
            <person name="Tyson G.W."/>
            <person name="Hugenholtz P."/>
            <person name="Polz M.F."/>
            <person name="Zhang T."/>
        </authorList>
    </citation>
    <scope>NUCLEOTIDE SEQUENCE</scope>
    <source>
        <strain evidence="2">HKST-UBA09</strain>
    </source>
</reference>
<dbReference type="EMBL" id="JAGQLF010000009">
    <property type="protein sequence ID" value="MCA9386630.1"/>
    <property type="molecule type" value="Genomic_DNA"/>
</dbReference>
<protein>
    <submittedName>
        <fullName evidence="2">Uncharacterized protein</fullName>
    </submittedName>
</protein>
<reference evidence="2" key="1">
    <citation type="submission" date="2020-04" db="EMBL/GenBank/DDBJ databases">
        <authorList>
            <person name="Zhang T."/>
        </authorList>
    </citation>
    <scope>NUCLEOTIDE SEQUENCE</scope>
    <source>
        <strain evidence="2">HKST-UBA09</strain>
    </source>
</reference>
<organism evidence="2 3">
    <name type="scientific">Candidatus Dojkabacteria bacterium</name>
    <dbReference type="NCBI Taxonomy" id="2099670"/>
    <lineage>
        <taxon>Bacteria</taxon>
        <taxon>Candidatus Dojkabacteria</taxon>
    </lineage>
</organism>
<dbReference type="Proteomes" id="UP000714915">
    <property type="component" value="Unassembled WGS sequence"/>
</dbReference>
<proteinExistence type="predicted"/>
<feature type="coiled-coil region" evidence="1">
    <location>
        <begin position="26"/>
        <end position="86"/>
    </location>
</feature>
<accession>A0A955L9I4</accession>
<evidence type="ECO:0000313" key="2">
    <source>
        <dbReference type="EMBL" id="MCA9386630.1"/>
    </source>
</evidence>
<gene>
    <name evidence="2" type="ORF">KC669_01205</name>
</gene>
<keyword evidence="1" id="KW-0175">Coiled coil</keyword>
<dbReference type="AlphaFoldDB" id="A0A955L9I4"/>